<organism evidence="7 8">
    <name type="scientific">Viridibacillus arvi</name>
    <dbReference type="NCBI Taxonomy" id="263475"/>
    <lineage>
        <taxon>Bacteria</taxon>
        <taxon>Bacillati</taxon>
        <taxon>Bacillota</taxon>
        <taxon>Bacilli</taxon>
        <taxon>Bacillales</taxon>
        <taxon>Caryophanaceae</taxon>
        <taxon>Viridibacillus</taxon>
    </lineage>
</organism>
<accession>A0A0M0LEQ8</accession>
<comment type="caution">
    <text evidence="7">The sequence shown here is derived from an EMBL/GenBank/DDBJ whole genome shotgun (WGS) entry which is preliminary data.</text>
</comment>
<feature type="transmembrane region" description="Helical" evidence="6">
    <location>
        <begin position="83"/>
        <end position="102"/>
    </location>
</feature>
<dbReference type="InterPro" id="IPR019108">
    <property type="entry name" value="Caa3_assmbl_CtaG-rel"/>
</dbReference>
<evidence type="ECO:0000256" key="3">
    <source>
        <dbReference type="ARBA" id="ARBA00022692"/>
    </source>
</evidence>
<evidence type="ECO:0000313" key="8">
    <source>
        <dbReference type="Proteomes" id="UP000036867"/>
    </source>
</evidence>
<comment type="subcellular location">
    <subcellularLocation>
        <location evidence="1">Cell membrane</location>
        <topology evidence="1">Multi-pass membrane protein</topology>
    </subcellularLocation>
</comment>
<keyword evidence="3 6" id="KW-0812">Transmembrane</keyword>
<protein>
    <submittedName>
        <fullName evidence="7">Cytochrome C oxidase assembly protein</fullName>
    </submittedName>
</protein>
<keyword evidence="5 6" id="KW-0472">Membrane</keyword>
<evidence type="ECO:0000313" key="7">
    <source>
        <dbReference type="EMBL" id="KOO49402.1"/>
    </source>
</evidence>
<reference evidence="8" key="1">
    <citation type="submission" date="2015-08" db="EMBL/GenBank/DDBJ databases">
        <title>Fjat-10028 dsm 16317.</title>
        <authorList>
            <person name="Liu B."/>
            <person name="Wang J."/>
            <person name="Zhu Y."/>
            <person name="Liu G."/>
            <person name="Chen Q."/>
            <person name="Chen Z."/>
            <person name="Lan J."/>
            <person name="Che J."/>
            <person name="Ge C."/>
            <person name="Shi H."/>
            <person name="Pan Z."/>
            <person name="Liu X."/>
        </authorList>
    </citation>
    <scope>NUCLEOTIDE SEQUENCE [LARGE SCALE GENOMIC DNA]</scope>
    <source>
        <strain evidence="8">DSM 16317</strain>
    </source>
</reference>
<dbReference type="PATRIC" id="fig|263475.3.peg.3984"/>
<dbReference type="Proteomes" id="UP000036867">
    <property type="component" value="Unassembled WGS sequence"/>
</dbReference>
<dbReference type="OrthoDB" id="128422at2"/>
<dbReference type="RefSeq" id="WP_053417570.1">
    <property type="nucleotide sequence ID" value="NZ_JBNNVA010000002.1"/>
</dbReference>
<dbReference type="InterPro" id="IPR014108">
    <property type="entry name" value="Caa3-assmbl_CtaG"/>
</dbReference>
<dbReference type="GeneID" id="301137136"/>
<dbReference type="EMBL" id="LILB01000005">
    <property type="protein sequence ID" value="KOO49402.1"/>
    <property type="molecule type" value="Genomic_DNA"/>
</dbReference>
<keyword evidence="8" id="KW-1185">Reference proteome</keyword>
<evidence type="ECO:0000256" key="1">
    <source>
        <dbReference type="ARBA" id="ARBA00004651"/>
    </source>
</evidence>
<keyword evidence="4 6" id="KW-1133">Transmembrane helix</keyword>
<dbReference type="GO" id="GO:0005886">
    <property type="term" value="C:plasma membrane"/>
    <property type="evidence" value="ECO:0007669"/>
    <property type="project" value="UniProtKB-SubCell"/>
</dbReference>
<feature type="transmembrane region" description="Helical" evidence="6">
    <location>
        <begin position="257"/>
        <end position="276"/>
    </location>
</feature>
<feature type="transmembrane region" description="Helical" evidence="6">
    <location>
        <begin position="122"/>
        <end position="141"/>
    </location>
</feature>
<feature type="transmembrane region" description="Helical" evidence="6">
    <location>
        <begin position="185"/>
        <end position="206"/>
    </location>
</feature>
<feature type="transmembrane region" description="Helical" evidence="6">
    <location>
        <begin position="12"/>
        <end position="30"/>
    </location>
</feature>
<feature type="transmembrane region" description="Helical" evidence="6">
    <location>
        <begin position="153"/>
        <end position="170"/>
    </location>
</feature>
<proteinExistence type="predicted"/>
<dbReference type="STRING" id="263475.AMD00_13620"/>
<sequence length="306" mass="35312">MPLSIFGFQAMWSPYLIGVILFLTVLYFLITVKWRTDFKVSEPLKKREAINFVISMILLYIVMGSPVDLMAHIMFTMHMVQMALLLLLIPIFLIQGIPNWLWKYVIELPYIKPVFHFMTKPMFALAFFVALFSFYHIPMVLDYIKLNETIHGLYTLLLFVSALFMYWPLINSVEGQPRMKDLHKIGYIIGNAVLITPACALIIFASTPFYATYTDGELWMKAMELCVPVSTLAGLSLSGPELFTNMDPMYDQQLGGVIMKIIQEIIFAAVLGKVFVKWYRNEQENAEEITQKALLERQQLNANQYN</sequence>
<evidence type="ECO:0000256" key="5">
    <source>
        <dbReference type="ARBA" id="ARBA00023136"/>
    </source>
</evidence>
<dbReference type="AlphaFoldDB" id="A0A0M0LEQ8"/>
<dbReference type="NCBIfam" id="TIGR02737">
    <property type="entry name" value="caa3_CtaG"/>
    <property type="match status" value="1"/>
</dbReference>
<gene>
    <name evidence="7" type="ORF">AMD00_13620</name>
</gene>
<dbReference type="Pfam" id="PF09678">
    <property type="entry name" value="Caa3_CtaG"/>
    <property type="match status" value="1"/>
</dbReference>
<keyword evidence="2" id="KW-1003">Cell membrane</keyword>
<evidence type="ECO:0000256" key="4">
    <source>
        <dbReference type="ARBA" id="ARBA00022989"/>
    </source>
</evidence>
<evidence type="ECO:0000256" key="6">
    <source>
        <dbReference type="SAM" id="Phobius"/>
    </source>
</evidence>
<feature type="transmembrane region" description="Helical" evidence="6">
    <location>
        <begin position="50"/>
        <end position="71"/>
    </location>
</feature>
<name>A0A0M0LEQ8_9BACL</name>
<evidence type="ECO:0000256" key="2">
    <source>
        <dbReference type="ARBA" id="ARBA00022475"/>
    </source>
</evidence>